<evidence type="ECO:0000256" key="3">
    <source>
        <dbReference type="SAM" id="MobiDB-lite"/>
    </source>
</evidence>
<dbReference type="PROSITE" id="PS50102">
    <property type="entry name" value="RRM"/>
    <property type="match status" value="1"/>
</dbReference>
<dbReference type="GO" id="GO:0019843">
    <property type="term" value="F:rRNA binding"/>
    <property type="evidence" value="ECO:0007669"/>
    <property type="project" value="TreeGrafter"/>
</dbReference>
<gene>
    <name evidence="5" type="ORF">MNAN1_001129</name>
</gene>
<dbReference type="EMBL" id="CP119893">
    <property type="protein sequence ID" value="WFD26153.1"/>
    <property type="molecule type" value="Genomic_DNA"/>
</dbReference>
<protein>
    <recommendedName>
        <fullName evidence="4">RRM domain-containing protein</fullName>
    </recommendedName>
</protein>
<dbReference type="InterPro" id="IPR034228">
    <property type="entry name" value="Nop6_RRM"/>
</dbReference>
<feature type="compositionally biased region" description="Acidic residues" evidence="3">
    <location>
        <begin position="27"/>
        <end position="37"/>
    </location>
</feature>
<sequence length="294" mass="32316">MSTDRPALTKRQKKAEKFKSKRKSDDSENVEATDAAESEQCQVDQAETVAPPNDTSSCTLPVESLPLAQESKESTPAQKPKKKKLKKIFDDDGTVHEEVVPEPPSKENGIKYIVFVGNMSFDVTADMLAKHLGETCGEIPKVRLLTKKADPKALEGLSTSKKKSIARGKAKDPSAPVSKGCAFVEFSNGGSLQKALRFHHTMFHGRQINVELTAGGGGKSQHRKEKIKAKNDSLEKERRKIHEKYVKPAAEEHKRKMSEVSTEKSLPGWEKSQEGSQPPKRAKFASGANAIRLG</sequence>
<dbReference type="InterPro" id="IPR035979">
    <property type="entry name" value="RBD_domain_sf"/>
</dbReference>
<feature type="region of interest" description="Disordered" evidence="3">
    <location>
        <begin position="1"/>
        <end position="89"/>
    </location>
</feature>
<feature type="compositionally biased region" description="Basic and acidic residues" evidence="3">
    <location>
        <begin position="15"/>
        <end position="26"/>
    </location>
</feature>
<dbReference type="Proteomes" id="UP001213623">
    <property type="component" value="Chromosome 2"/>
</dbReference>
<dbReference type="GO" id="GO:0042274">
    <property type="term" value="P:ribosomal small subunit biogenesis"/>
    <property type="evidence" value="ECO:0007669"/>
    <property type="project" value="TreeGrafter"/>
</dbReference>
<evidence type="ECO:0000259" key="4">
    <source>
        <dbReference type="PROSITE" id="PS50102"/>
    </source>
</evidence>
<evidence type="ECO:0000313" key="6">
    <source>
        <dbReference type="Proteomes" id="UP001213623"/>
    </source>
</evidence>
<name>A0AAF0J2X9_9BASI</name>
<feature type="region of interest" description="Disordered" evidence="3">
    <location>
        <begin position="213"/>
        <end position="294"/>
    </location>
</feature>
<dbReference type="Gene3D" id="3.30.70.330">
    <property type="match status" value="1"/>
</dbReference>
<dbReference type="SUPFAM" id="SSF54928">
    <property type="entry name" value="RNA-binding domain, RBD"/>
    <property type="match status" value="1"/>
</dbReference>
<accession>A0AAF0J2X9</accession>
<dbReference type="CDD" id="cd12400">
    <property type="entry name" value="RRM_Nop6"/>
    <property type="match status" value="1"/>
</dbReference>
<dbReference type="PANTHER" id="PTHR23236:SF51">
    <property type="entry name" value="NUCLEOLAR PROTEIN 6"/>
    <property type="match status" value="1"/>
</dbReference>
<proteinExistence type="predicted"/>
<evidence type="ECO:0000313" key="5">
    <source>
        <dbReference type="EMBL" id="WFD26153.1"/>
    </source>
</evidence>
<organism evidence="5 6">
    <name type="scientific">Malassezia nana</name>
    <dbReference type="NCBI Taxonomy" id="180528"/>
    <lineage>
        <taxon>Eukaryota</taxon>
        <taxon>Fungi</taxon>
        <taxon>Dikarya</taxon>
        <taxon>Basidiomycota</taxon>
        <taxon>Ustilaginomycotina</taxon>
        <taxon>Malasseziomycetes</taxon>
        <taxon>Malasseziales</taxon>
        <taxon>Malasseziaceae</taxon>
        <taxon>Malassezia</taxon>
    </lineage>
</organism>
<feature type="domain" description="RRM" evidence="4">
    <location>
        <begin position="112"/>
        <end position="215"/>
    </location>
</feature>
<dbReference type="SMART" id="SM00360">
    <property type="entry name" value="RRM"/>
    <property type="match status" value="1"/>
</dbReference>
<feature type="compositionally biased region" description="Basic and acidic residues" evidence="3">
    <location>
        <begin position="228"/>
        <end position="262"/>
    </location>
</feature>
<dbReference type="InterPro" id="IPR000504">
    <property type="entry name" value="RRM_dom"/>
</dbReference>
<keyword evidence="1 2" id="KW-0694">RNA-binding</keyword>
<keyword evidence="6" id="KW-1185">Reference proteome</keyword>
<dbReference type="PANTHER" id="PTHR23236">
    <property type="entry name" value="EUKARYOTIC TRANSLATION INITIATION FACTOR 4B/4H"/>
    <property type="match status" value="1"/>
</dbReference>
<dbReference type="GO" id="GO:0005730">
    <property type="term" value="C:nucleolus"/>
    <property type="evidence" value="ECO:0007669"/>
    <property type="project" value="TreeGrafter"/>
</dbReference>
<dbReference type="InterPro" id="IPR012677">
    <property type="entry name" value="Nucleotide-bd_a/b_plait_sf"/>
</dbReference>
<evidence type="ECO:0000256" key="1">
    <source>
        <dbReference type="ARBA" id="ARBA00022884"/>
    </source>
</evidence>
<reference evidence="5" key="1">
    <citation type="submission" date="2023-03" db="EMBL/GenBank/DDBJ databases">
        <title>Mating type loci evolution in Malassezia.</title>
        <authorList>
            <person name="Coelho M.A."/>
        </authorList>
    </citation>
    <scope>NUCLEOTIDE SEQUENCE</scope>
    <source>
        <strain evidence="5">CBS 9557</strain>
    </source>
</reference>
<evidence type="ECO:0000256" key="2">
    <source>
        <dbReference type="PROSITE-ProRule" id="PRU00176"/>
    </source>
</evidence>
<dbReference type="AlphaFoldDB" id="A0AAF0J2X9"/>